<sequence>MNNSTVACVLRNYCIFQGVQPPEYMNCGTYIPPCSPDANNNDFTFICNHHLEKYFKIKKQAMEIPSGTSKSYLMLVGVSLIQQDVEEARRILIPTKANYYTYLGVNNMSSTEKFVFYSIYDEPDTLTPDDANRPDRPPGGRVLESGVVEGPRRALCTSLASQEYYTEDVMANLSSIVSFVIGQISPSYYCRPEVQETLREYPEPDARVFADMPVFIKNLITRLVRPIKMVINNITLNIEQQPTCSLQPNRGLIPANLYNPEKPKFLREAYRIPKFQIRSVMEFEGRATQQQEALRGYEIYTIARPLLLGTEIVPQSY</sequence>
<name>A5IZT9_9BBAC</name>
<dbReference type="GeneID" id="5184201"/>
<dbReference type="OrthoDB" id="9419at10239"/>
<gene>
    <name evidence="1" type="ORF">SlGVgp087</name>
</gene>
<dbReference type="EMBL" id="DQ288858">
    <property type="protein sequence ID" value="ABQ52030.1"/>
    <property type="molecule type" value="Genomic_DNA"/>
</dbReference>
<evidence type="ECO:0000313" key="1">
    <source>
        <dbReference type="EMBL" id="ABQ52030.1"/>
    </source>
</evidence>
<organism evidence="1 2">
    <name type="scientific">Spodoptera litura granulovirus</name>
    <dbReference type="NCBI Taxonomy" id="359919"/>
    <lineage>
        <taxon>Viruses</taxon>
        <taxon>Viruses incertae sedis</taxon>
        <taxon>Naldaviricetes</taxon>
        <taxon>Lefavirales</taxon>
        <taxon>Baculoviridae</taxon>
        <taxon>Betabaculovirus</taxon>
        <taxon>Betabaculovirus spliturae</taxon>
    </lineage>
</organism>
<protein>
    <submittedName>
        <fullName evidence="1">Vp39 capsid</fullName>
    </submittedName>
</protein>
<proteinExistence type="predicted"/>
<dbReference type="RefSeq" id="YP_001257038.1">
    <property type="nucleotide sequence ID" value="NC_009503.1"/>
</dbReference>
<keyword evidence="2" id="KW-1185">Reference proteome</keyword>
<dbReference type="Proteomes" id="UP000202782">
    <property type="component" value="Segment"/>
</dbReference>
<dbReference type="GO" id="GO:0019028">
    <property type="term" value="C:viral capsid"/>
    <property type="evidence" value="ECO:0007669"/>
    <property type="project" value="InterPro"/>
</dbReference>
<dbReference type="GO" id="GO:0005198">
    <property type="term" value="F:structural molecule activity"/>
    <property type="evidence" value="ECO:0007669"/>
    <property type="project" value="InterPro"/>
</dbReference>
<dbReference type="InterPro" id="IPR007589">
    <property type="entry name" value="Baculo_VP39"/>
</dbReference>
<evidence type="ECO:0000313" key="2">
    <source>
        <dbReference type="Proteomes" id="UP000202782"/>
    </source>
</evidence>
<dbReference type="KEGG" id="vg:5184201"/>
<accession>A5IZT9</accession>
<dbReference type="Pfam" id="PF04501">
    <property type="entry name" value="Baculo_VP39"/>
    <property type="match status" value="2"/>
</dbReference>
<reference evidence="1 2" key="1">
    <citation type="journal article" date="2008" name="J. Microbiol.">
        <title>Molecular and phylogenetic characterization of Spodoptera litura granulovirus.</title>
        <authorList>
            <person name="Wang Y."/>
            <person name="Choi J.Y."/>
            <person name="Roh J.Y."/>
            <person name="Woo S.D."/>
            <person name="Jin B.R."/>
            <person name="Je Y.H."/>
        </authorList>
    </citation>
    <scope>NUCLEOTIDE SEQUENCE [LARGE SCALE GENOMIC DNA]</scope>
    <source>
        <strain evidence="1">SlGV-K1</strain>
    </source>
</reference>